<dbReference type="EMBL" id="JAIWYP010000004">
    <property type="protein sequence ID" value="KAH3832411.1"/>
    <property type="molecule type" value="Genomic_DNA"/>
</dbReference>
<keyword evidence="11" id="KW-1185">Reference proteome</keyword>
<keyword evidence="5" id="KW-0539">Nucleus</keyword>
<protein>
    <recommendedName>
        <fullName evidence="6">Poly [ADP-ribose] polymerase</fullName>
        <shortName evidence="6">PARP</shortName>
        <ecNumber evidence="6">2.4.2.-</ecNumber>
    </recommendedName>
</protein>
<evidence type="ECO:0000256" key="4">
    <source>
        <dbReference type="ARBA" id="ARBA00023027"/>
    </source>
</evidence>
<dbReference type="PANTHER" id="PTHR14453:SF67">
    <property type="entry name" value="POLY [ADP-RIBOSE] POLYMERASE"/>
    <property type="match status" value="1"/>
</dbReference>
<dbReference type="OrthoDB" id="6133115at2759"/>
<dbReference type="EC" id="2.4.2.-" evidence="6"/>
<dbReference type="Gene3D" id="3.90.228.10">
    <property type="match status" value="1"/>
</dbReference>
<dbReference type="InterPro" id="IPR002589">
    <property type="entry name" value="Macro_dom"/>
</dbReference>
<evidence type="ECO:0000256" key="7">
    <source>
        <dbReference type="SAM" id="MobiDB-lite"/>
    </source>
</evidence>
<organism evidence="10 11">
    <name type="scientific">Dreissena polymorpha</name>
    <name type="common">Zebra mussel</name>
    <name type="synonym">Mytilus polymorpha</name>
    <dbReference type="NCBI Taxonomy" id="45954"/>
    <lineage>
        <taxon>Eukaryota</taxon>
        <taxon>Metazoa</taxon>
        <taxon>Spiralia</taxon>
        <taxon>Lophotrochozoa</taxon>
        <taxon>Mollusca</taxon>
        <taxon>Bivalvia</taxon>
        <taxon>Autobranchia</taxon>
        <taxon>Heteroconchia</taxon>
        <taxon>Euheterodonta</taxon>
        <taxon>Imparidentia</taxon>
        <taxon>Neoheterodontei</taxon>
        <taxon>Myida</taxon>
        <taxon>Dreissenoidea</taxon>
        <taxon>Dreissenidae</taxon>
        <taxon>Dreissena</taxon>
    </lineage>
</organism>
<feature type="domain" description="Macro" evidence="9">
    <location>
        <begin position="54"/>
        <end position="240"/>
    </location>
</feature>
<dbReference type="SMART" id="SM00506">
    <property type="entry name" value="A1pp"/>
    <property type="match status" value="2"/>
</dbReference>
<dbReference type="AlphaFoldDB" id="A0A9D4QI13"/>
<accession>A0A9D4QI13</accession>
<dbReference type="GO" id="GO:0010629">
    <property type="term" value="P:negative regulation of gene expression"/>
    <property type="evidence" value="ECO:0007669"/>
    <property type="project" value="TreeGrafter"/>
</dbReference>
<reference evidence="10" key="2">
    <citation type="submission" date="2020-11" db="EMBL/GenBank/DDBJ databases">
        <authorList>
            <person name="McCartney M.A."/>
            <person name="Auch B."/>
            <person name="Kono T."/>
            <person name="Mallez S."/>
            <person name="Becker A."/>
            <person name="Gohl D.M."/>
            <person name="Silverstein K.A.T."/>
            <person name="Koren S."/>
            <person name="Bechman K.B."/>
            <person name="Herman A."/>
            <person name="Abrahante J.E."/>
            <person name="Garbe J."/>
        </authorList>
    </citation>
    <scope>NUCLEOTIDE SEQUENCE</scope>
    <source>
        <strain evidence="10">Duluth1</strain>
        <tissue evidence="10">Whole animal</tissue>
    </source>
</reference>
<dbReference type="GO" id="GO:0003714">
    <property type="term" value="F:transcription corepressor activity"/>
    <property type="evidence" value="ECO:0007669"/>
    <property type="project" value="TreeGrafter"/>
</dbReference>
<dbReference type="SUPFAM" id="SSF52949">
    <property type="entry name" value="Macro domain-like"/>
    <property type="match status" value="2"/>
</dbReference>
<sequence length="791" mass="87467">MGHESSKVKGSKSVPDLRAEIPPTRNYFAAAFEEPERTPPTKKRHRHKNKMFSDRKKLTLGKGRINVCVIKGDLTQEKVDVIVCTANKPLDLSKGRASRTILEAAGDGMADEVKASYPDGIDYGEVAVVSSGNLACKKVYFVALPVAGTGVLDDNKMLHNTVTMCLEMADQSRFESLSIPALGTGLLKYTTAMVAMETIQSVEDFSNSNPGTSVKYVNVVVYYQDDDSFTAFEEEARGRAGRPINHNGVVSSSGPVLPPRAYAGVRSIMRGINYSGPQKDGCLGNISVKVVTGTLAKFKADVLVSNCGKDLKLKNGALAESLLEAAGSQLQDECDQNYPNGIRQGDVAVTSGYNLDCEYVFHGSLPNWDNKGLTAKKALCRFIDNCLKEAEQRSLSTMGIPALGTGSMKFPAKVSAEQTFQCISKFVNNYPQGTSLKCITIIVYDRAADCTLVKQAFDEALQQTLQENVDDDDAGDIADVEQKMQMKLLMTAAKNSLERTCGADPGTEEWFKFMYKSEPCSPSYWTTFHSRKTLKDWGLEAKKRPFIRLPIQGQDFQDVVKLVQDTWDAQHVGHGRDAQGLGGLNYTKVKVTKVERIENYELFHKYAVKRQELFKKALNTGRPFKSVETLKGSKGKVLTTSKIGNNSVLANEVYHEVNEHYMFHGTDVVDKIVEQGLDCRLAGQTAMFGQGVYCAESSTKSDQYADPKGMRSLTDRKMLLVRTCLGEPFVTSSAKSYARPPCKSCLEDKCHCSNNQFYDSVIGDGSWNFREFIVYNMTDVYPEYIVTYNRV</sequence>
<dbReference type="PROSITE" id="PS51059">
    <property type="entry name" value="PARP_CATALYTIC"/>
    <property type="match status" value="1"/>
</dbReference>
<dbReference type="Gene3D" id="3.40.220.10">
    <property type="entry name" value="Leucine Aminopeptidase, subunit E, domain 1"/>
    <property type="match status" value="2"/>
</dbReference>
<keyword evidence="3 6" id="KW-0808">Transferase</keyword>
<feature type="compositionally biased region" description="Basic residues" evidence="7">
    <location>
        <begin position="40"/>
        <end position="50"/>
    </location>
</feature>
<evidence type="ECO:0000313" key="11">
    <source>
        <dbReference type="Proteomes" id="UP000828390"/>
    </source>
</evidence>
<comment type="caution">
    <text evidence="10">The sequence shown here is derived from an EMBL/GenBank/DDBJ whole genome shotgun (WGS) entry which is preliminary data.</text>
</comment>
<keyword evidence="2 6" id="KW-0328">Glycosyltransferase</keyword>
<dbReference type="GO" id="GO:0005634">
    <property type="term" value="C:nucleus"/>
    <property type="evidence" value="ECO:0007669"/>
    <property type="project" value="UniProtKB-SubCell"/>
</dbReference>
<evidence type="ECO:0000256" key="6">
    <source>
        <dbReference type="RuleBase" id="RU362114"/>
    </source>
</evidence>
<evidence type="ECO:0000313" key="10">
    <source>
        <dbReference type="EMBL" id="KAH3832411.1"/>
    </source>
</evidence>
<dbReference type="Proteomes" id="UP000828390">
    <property type="component" value="Unassembled WGS sequence"/>
</dbReference>
<evidence type="ECO:0000259" key="9">
    <source>
        <dbReference type="PROSITE" id="PS51154"/>
    </source>
</evidence>
<evidence type="ECO:0000256" key="5">
    <source>
        <dbReference type="ARBA" id="ARBA00023242"/>
    </source>
</evidence>
<proteinExistence type="predicted"/>
<name>A0A9D4QI13_DREPO</name>
<feature type="region of interest" description="Disordered" evidence="7">
    <location>
        <begin position="1"/>
        <end position="51"/>
    </location>
</feature>
<dbReference type="GO" id="GO:0003950">
    <property type="term" value="F:NAD+ poly-ADP-ribosyltransferase activity"/>
    <property type="evidence" value="ECO:0007669"/>
    <property type="project" value="UniProtKB-UniRule"/>
</dbReference>
<evidence type="ECO:0000259" key="8">
    <source>
        <dbReference type="PROSITE" id="PS51059"/>
    </source>
</evidence>
<feature type="domain" description="PARP catalytic" evidence="8">
    <location>
        <begin position="533"/>
        <end position="791"/>
    </location>
</feature>
<dbReference type="Pfam" id="PF00644">
    <property type="entry name" value="PARP"/>
    <property type="match status" value="1"/>
</dbReference>
<dbReference type="InterPro" id="IPR052056">
    <property type="entry name" value="Mono-ARTD/PARP"/>
</dbReference>
<dbReference type="InterPro" id="IPR012317">
    <property type="entry name" value="Poly(ADP-ribose)pol_cat_dom"/>
</dbReference>
<dbReference type="PANTHER" id="PTHR14453">
    <property type="entry name" value="PARP/ZINC FINGER CCCH TYPE DOMAIN CONTAINING PROTEIN"/>
    <property type="match status" value="1"/>
</dbReference>
<evidence type="ECO:0000256" key="1">
    <source>
        <dbReference type="ARBA" id="ARBA00004123"/>
    </source>
</evidence>
<dbReference type="SUPFAM" id="SSF56399">
    <property type="entry name" value="ADP-ribosylation"/>
    <property type="match status" value="1"/>
</dbReference>
<evidence type="ECO:0000256" key="2">
    <source>
        <dbReference type="ARBA" id="ARBA00022676"/>
    </source>
</evidence>
<dbReference type="InterPro" id="IPR043472">
    <property type="entry name" value="Macro_dom-like"/>
</dbReference>
<dbReference type="GO" id="GO:0005737">
    <property type="term" value="C:cytoplasm"/>
    <property type="evidence" value="ECO:0007669"/>
    <property type="project" value="TreeGrafter"/>
</dbReference>
<dbReference type="PROSITE" id="PS51154">
    <property type="entry name" value="MACRO"/>
    <property type="match status" value="2"/>
</dbReference>
<keyword evidence="4 6" id="KW-0520">NAD</keyword>
<evidence type="ECO:0000256" key="3">
    <source>
        <dbReference type="ARBA" id="ARBA00022679"/>
    </source>
</evidence>
<comment type="subcellular location">
    <subcellularLocation>
        <location evidence="1">Nucleus</location>
    </subcellularLocation>
</comment>
<gene>
    <name evidence="10" type="ORF">DPMN_105697</name>
</gene>
<reference evidence="10" key="1">
    <citation type="journal article" date="2019" name="bioRxiv">
        <title>The Genome of the Zebra Mussel, Dreissena polymorpha: A Resource for Invasive Species Research.</title>
        <authorList>
            <person name="McCartney M.A."/>
            <person name="Auch B."/>
            <person name="Kono T."/>
            <person name="Mallez S."/>
            <person name="Zhang Y."/>
            <person name="Obille A."/>
            <person name="Becker A."/>
            <person name="Abrahante J.E."/>
            <person name="Garbe J."/>
            <person name="Badalamenti J.P."/>
            <person name="Herman A."/>
            <person name="Mangelson H."/>
            <person name="Liachko I."/>
            <person name="Sullivan S."/>
            <person name="Sone E.D."/>
            <person name="Koren S."/>
            <person name="Silverstein K.A.T."/>
            <person name="Beckman K.B."/>
            <person name="Gohl D.M."/>
        </authorList>
    </citation>
    <scope>NUCLEOTIDE SEQUENCE</scope>
    <source>
        <strain evidence="10">Duluth1</strain>
        <tissue evidence="10">Whole animal</tissue>
    </source>
</reference>
<feature type="domain" description="Macro" evidence="9">
    <location>
        <begin position="275"/>
        <end position="460"/>
    </location>
</feature>
<dbReference type="Pfam" id="PF01661">
    <property type="entry name" value="Macro"/>
    <property type="match status" value="2"/>
</dbReference>